<name>A0ABS6BX87_9CLOT</name>
<reference evidence="3 4" key="1">
    <citation type="submission" date="2021-06" db="EMBL/GenBank/DDBJ databases">
        <title>Clostridia strains as spoilage organisms.</title>
        <authorList>
            <person name="Wambui J."/>
            <person name="Stephan R."/>
            <person name="Stevens M.J.A."/>
        </authorList>
    </citation>
    <scope>NUCLEOTIDE SEQUENCE [LARGE SCALE GENOMIC DNA]</scope>
    <source>
        <strain evidence="3 4">DSM 14204</strain>
    </source>
</reference>
<dbReference type="EMBL" id="JAHLDV010000053">
    <property type="protein sequence ID" value="MBU3161223.1"/>
    <property type="molecule type" value="Genomic_DNA"/>
</dbReference>
<evidence type="ECO:0000259" key="2">
    <source>
        <dbReference type="Pfam" id="PF06724"/>
    </source>
</evidence>
<sequence length="290" mass="31636">MANKEKAIRKMKKTSEDVAHNDTFNSTAEFMARVGFATRGLIFSVMGILALLIAFGSGGKTTDQQGAIAMIGKQPEGKVLLWIVLIGLICYSSWGLIQVVINPFNKENDTKGISARLGYLFGSISYSFLAIPTYALLTGGSKPVHVGKQAAQTQNYVAKILDLPFGQWLVVVVAITVIIVGAFQVCKGFMPHFGCHLDLIKLNTYQLKWVKGFGIFGTISRGFVIILVGVFLVIAAYTSDSNEAKGFDSALMSLMHQSYGRWLIGIVALGLMSLGIYALLIALFFRLKEY</sequence>
<organism evidence="3 4">
    <name type="scientific">Clostridium frigoris</name>
    <dbReference type="NCBI Taxonomy" id="205327"/>
    <lineage>
        <taxon>Bacteria</taxon>
        <taxon>Bacillati</taxon>
        <taxon>Bacillota</taxon>
        <taxon>Clostridia</taxon>
        <taxon>Eubacteriales</taxon>
        <taxon>Clostridiaceae</taxon>
        <taxon>Clostridium</taxon>
    </lineage>
</organism>
<dbReference type="Pfam" id="PF06724">
    <property type="entry name" value="DUF1206"/>
    <property type="match status" value="3"/>
</dbReference>
<feature type="domain" description="DUF1206" evidence="2">
    <location>
        <begin position="118"/>
        <end position="189"/>
    </location>
</feature>
<feature type="transmembrane region" description="Helical" evidence="1">
    <location>
        <begin position="79"/>
        <end position="97"/>
    </location>
</feature>
<feature type="transmembrane region" description="Helical" evidence="1">
    <location>
        <begin position="165"/>
        <end position="183"/>
    </location>
</feature>
<feature type="domain" description="DUF1206" evidence="2">
    <location>
        <begin position="216"/>
        <end position="283"/>
    </location>
</feature>
<gene>
    <name evidence="3" type="ORF">KPL37_16005</name>
</gene>
<evidence type="ECO:0000313" key="4">
    <source>
        <dbReference type="Proteomes" id="UP000776252"/>
    </source>
</evidence>
<feature type="transmembrane region" description="Helical" evidence="1">
    <location>
        <begin position="259"/>
        <end position="285"/>
    </location>
</feature>
<feature type="transmembrane region" description="Helical" evidence="1">
    <location>
        <begin position="40"/>
        <end position="59"/>
    </location>
</feature>
<keyword evidence="1" id="KW-0472">Membrane</keyword>
<keyword evidence="4" id="KW-1185">Reference proteome</keyword>
<feature type="transmembrane region" description="Helical" evidence="1">
    <location>
        <begin position="117"/>
        <end position="137"/>
    </location>
</feature>
<keyword evidence="1" id="KW-1133">Transmembrane helix</keyword>
<evidence type="ECO:0000313" key="3">
    <source>
        <dbReference type="EMBL" id="MBU3161223.1"/>
    </source>
</evidence>
<comment type="caution">
    <text evidence="3">The sequence shown here is derived from an EMBL/GenBank/DDBJ whole genome shotgun (WGS) entry which is preliminary data.</text>
</comment>
<keyword evidence="1" id="KW-0812">Transmembrane</keyword>
<dbReference type="Proteomes" id="UP000776252">
    <property type="component" value="Unassembled WGS sequence"/>
</dbReference>
<feature type="domain" description="DUF1206" evidence="2">
    <location>
        <begin position="34"/>
        <end position="100"/>
    </location>
</feature>
<protein>
    <submittedName>
        <fullName evidence="3">DUF1206 domain-containing protein</fullName>
    </submittedName>
</protein>
<evidence type="ECO:0000256" key="1">
    <source>
        <dbReference type="SAM" id="Phobius"/>
    </source>
</evidence>
<proteinExistence type="predicted"/>
<dbReference type="RefSeq" id="WP_216150987.1">
    <property type="nucleotide sequence ID" value="NZ_JAHLDV010000053.1"/>
</dbReference>
<dbReference type="InterPro" id="IPR009597">
    <property type="entry name" value="DUF1206"/>
</dbReference>
<feature type="transmembrane region" description="Helical" evidence="1">
    <location>
        <begin position="213"/>
        <end position="239"/>
    </location>
</feature>
<accession>A0ABS6BX87</accession>